<accession>A0A2M7VF09</accession>
<comment type="caution">
    <text evidence="2">The sequence shown here is derived from an EMBL/GenBank/DDBJ whole genome shotgun (WGS) entry which is preliminary data.</text>
</comment>
<gene>
    <name evidence="2" type="ORF">COX77_02500</name>
</gene>
<evidence type="ECO:0008006" key="4">
    <source>
        <dbReference type="Google" id="ProtNLM"/>
    </source>
</evidence>
<dbReference type="Proteomes" id="UP000230405">
    <property type="component" value="Unassembled WGS sequence"/>
</dbReference>
<evidence type="ECO:0000313" key="2">
    <source>
        <dbReference type="EMBL" id="PIZ99145.1"/>
    </source>
</evidence>
<protein>
    <recommendedName>
        <fullName evidence="4">Pectinesterase catalytic domain-containing protein</fullName>
    </recommendedName>
</protein>
<dbReference type="SUPFAM" id="SSF51126">
    <property type="entry name" value="Pectin lyase-like"/>
    <property type="match status" value="2"/>
</dbReference>
<evidence type="ECO:0000256" key="1">
    <source>
        <dbReference type="SAM" id="MobiDB-lite"/>
    </source>
</evidence>
<feature type="compositionally biased region" description="Basic and acidic residues" evidence="1">
    <location>
        <begin position="520"/>
        <end position="542"/>
    </location>
</feature>
<dbReference type="EMBL" id="PFPO01000046">
    <property type="protein sequence ID" value="PIZ99145.1"/>
    <property type="molecule type" value="Genomic_DNA"/>
</dbReference>
<reference evidence="3" key="1">
    <citation type="submission" date="2017-09" db="EMBL/GenBank/DDBJ databases">
        <title>Depth-based differentiation of microbial function through sediment-hosted aquifers and enrichment of novel symbionts in the deep terrestrial subsurface.</title>
        <authorList>
            <person name="Probst A.J."/>
            <person name="Ladd B."/>
            <person name="Jarett J.K."/>
            <person name="Geller-Mcgrath D.E."/>
            <person name="Sieber C.M.K."/>
            <person name="Emerson J.B."/>
            <person name="Anantharaman K."/>
            <person name="Thomas B.C."/>
            <person name="Malmstrom R."/>
            <person name="Stieglmeier M."/>
            <person name="Klingl A."/>
            <person name="Woyke T."/>
            <person name="Ryan C.M."/>
            <person name="Banfield J.F."/>
        </authorList>
    </citation>
    <scope>NUCLEOTIDE SEQUENCE [LARGE SCALE GENOMIC DNA]</scope>
</reference>
<name>A0A2M7VF09_9BACT</name>
<sequence length="1857" mass="194692">MPNNPQSQVDPVERDIDDNYLSLAQASKYCNYSQEYLSLRCRQGKLVAKKIGRNWFIHRSSLSSYVAENAISYKGNKKDELFADRLVDDAINTEVVNKISQLNHSLQRTTFSLAKTNEISHLAKTQSSFFDLYKILTSKIAWRKAIASFTLLTLLSSSLYITPAAAASYSEDLSSFVRAAKKETQAVAQTVTAWGKASKEKLAQYPILKPVIDLAGAKNNLRSTIANWQGSVAEKKQEQKNTGTVVNQQAWEIAKNKINSYWQLLQLTGEGSVVAKASLDFSQLVATDTLSNDVAVFYQKIKKNNLALAAQTLDNLNFAFADLIDSYQQSMQFRVARIDSLTNQFATGPRVAGVTANSDENNKLSAASFWRNIFGAVGQDLRTIGTTIRVAKQNLIYGSNKVVWDFRNLSTTTQDNLSQAGQRLQRGLQILTQHSFSKLASQLETTRYLASNLKTTIFGSKKAANRLVLEPYLENFVNPDGNTATSQQLTQSLATQPGLLDQWLKDLSLTLNRVPGLAGRDGKDGQPGKNGKDGQPGKDGKDAQQIGLDSNNRWTGSNIFENHVMNNTQNVTNIFSSNISSAADLVINNKLTVGDGEPNDRLTINANSTFNGNVVISGELNATNLHTPYSHVITVAKGGGDFTTIKDALNSIHDNVSSVVAITSANGRLSDVTFSSSRLVEDYTITFTSGTEYSVVGSVSGVEGTGTLGTDFVSTSGKLSIPASNFAGSWLTGDVATISTQASRTLIVVMPGTYTEASPLVMKSYVDIKAYSSDWRDTIIKNGSDTNLITAADVSSVAGCTLQLVGTTASARSLVDVGSMNFLLINNKLLYEGTTAGYGASITTGTLTVDGGEMSSSGLARAISLTGAGQVNIWNNKLSTTTADLYADAGTINSFYNRLEGSGNNVQVASGAVINSQSDYLDSTKIVSTGRFNRLGQAKNTLVVSTGQNGDFNSITEALAEINRRADAAAANPYIIEVLPGVYNEAITLLPYVDVIGVGGELTTKITQVDADVVTAASNAKLSGFTLEITAATAARSLVNIAATSPTIDQIKLVYSGGTSGYGFYITTGSPRISNVLASGAALARGIWQSGNGTTTLEHSAITSATDDILAEGGTINSYFNVLNGSNNFNIALGATLNSGNDIFDSSKVSSSGTFARLGEPANTIYVAKGQAAHYNTITEALNAITSATVTNPYVIKIFPGVYNEAVTLKEYVDVVAIGDVHSIIIKQTDNPVITGSSNSTLKGMTLQLEGDTTGKAVVSLGTSSTVLEDLVIIGTSNVSTGIAVSTGSSTIERTNISSVAYGVNHSGASGQTTLRNSTIVASTDDIYISQAGGQVLSYFNRLSGSGNHYHTIAGTTLKATGDITTTTTENIVSGTTAPDFFRTGHIIPLENNIFDLGDATHIWRSVYTTNIVSPGGILGTTAENFVLNTDNATADNEAMSLVFERGTLTPNAILGWDQINDRFTFNYPIRITDGDGSGSTSITTDSINLTVATYNTTGAADLNVISANALNLTGGTSLTALATTGAASFGAAAGNTTISAGGATSDLTLNAGRNLDMNAVGNITVDGVNYTLTTTGTTGVDSTGTVTVDSDTNVNLGGQKISLTTDGGTLADGELDFTSSGNIDINANDTISIDGTTFNITTTANYLATIGGSYGVDAVGAITMDSDSNVVIGGAGISMTSDGGILAIQGDGVSHLDVINTGGAIDMDSATLTVDTTSNMSLSAADGSVTVQAGGATNGDMNLTAADDFVLNVTGTGNIDFGENITFDVNNTGTFSLNTNNGALSIQAGGLVNGDLNLTAADALTLTSAGLTTMDVNGNLVIDTEGTTAITSLGNYGLTVKGPVHILPKLQMVPLP</sequence>
<feature type="region of interest" description="Disordered" evidence="1">
    <location>
        <begin position="515"/>
        <end position="552"/>
    </location>
</feature>
<evidence type="ECO:0000313" key="3">
    <source>
        <dbReference type="Proteomes" id="UP000230405"/>
    </source>
</evidence>
<organism evidence="2 3">
    <name type="scientific">Candidatus Komeilibacteria bacterium CG_4_10_14_0_2_um_filter_37_10</name>
    <dbReference type="NCBI Taxonomy" id="1974470"/>
    <lineage>
        <taxon>Bacteria</taxon>
        <taxon>Candidatus Komeiliibacteriota</taxon>
    </lineage>
</organism>
<dbReference type="InterPro" id="IPR011050">
    <property type="entry name" value="Pectin_lyase_fold/virulence"/>
</dbReference>
<dbReference type="InterPro" id="IPR012334">
    <property type="entry name" value="Pectin_lyas_fold"/>
</dbReference>
<proteinExistence type="predicted"/>
<dbReference type="Gene3D" id="2.160.20.10">
    <property type="entry name" value="Single-stranded right-handed beta-helix, Pectin lyase-like"/>
    <property type="match status" value="2"/>
</dbReference>